<keyword evidence="4" id="KW-0762">Sugar transport</keyword>
<dbReference type="InterPro" id="IPR051471">
    <property type="entry name" value="Bacterial_PTS_sugar_comp"/>
</dbReference>
<evidence type="ECO:0000313" key="10">
    <source>
        <dbReference type="Proteomes" id="UP000051908"/>
    </source>
</evidence>
<dbReference type="SUPFAM" id="SSF53062">
    <property type="entry name" value="PTS system fructose IIA component-like"/>
    <property type="match status" value="1"/>
</dbReference>
<organism evidence="9 10">
    <name type="scientific">Companilactobacillus paralimentarius DSM 13238 = JCM 10415</name>
    <dbReference type="NCBI Taxonomy" id="1122151"/>
    <lineage>
        <taxon>Bacteria</taxon>
        <taxon>Bacillati</taxon>
        <taxon>Bacillota</taxon>
        <taxon>Bacilli</taxon>
        <taxon>Lactobacillales</taxon>
        <taxon>Lactobacillaceae</taxon>
        <taxon>Companilactobacillus</taxon>
    </lineage>
</organism>
<keyword evidence="2" id="KW-0813">Transport</keyword>
<protein>
    <submittedName>
        <fullName evidence="9">PTS system fructose IIA component</fullName>
    </submittedName>
</protein>
<dbReference type="AlphaFoldDB" id="A0A0R1PGS5"/>
<dbReference type="GeneID" id="96667573"/>
<dbReference type="GO" id="GO:0005737">
    <property type="term" value="C:cytoplasm"/>
    <property type="evidence" value="ECO:0007669"/>
    <property type="project" value="UniProtKB-SubCell"/>
</dbReference>
<dbReference type="InterPro" id="IPR036662">
    <property type="entry name" value="PTS_EIIA_man-typ_sf"/>
</dbReference>
<evidence type="ECO:0000259" key="8">
    <source>
        <dbReference type="PROSITE" id="PS51096"/>
    </source>
</evidence>
<evidence type="ECO:0000256" key="2">
    <source>
        <dbReference type="ARBA" id="ARBA00022448"/>
    </source>
</evidence>
<dbReference type="GO" id="GO:0016020">
    <property type="term" value="C:membrane"/>
    <property type="evidence" value="ECO:0007669"/>
    <property type="project" value="InterPro"/>
</dbReference>
<gene>
    <name evidence="9" type="ORF">FD33_GL001890</name>
</gene>
<dbReference type="GO" id="GO:0016301">
    <property type="term" value="F:kinase activity"/>
    <property type="evidence" value="ECO:0007669"/>
    <property type="project" value="UniProtKB-KW"/>
</dbReference>
<keyword evidence="10" id="KW-1185">Reference proteome</keyword>
<dbReference type="RefSeq" id="WP_025085388.1">
    <property type="nucleotide sequence ID" value="NZ_AZES01000035.1"/>
</dbReference>
<evidence type="ECO:0000256" key="3">
    <source>
        <dbReference type="ARBA" id="ARBA00022490"/>
    </source>
</evidence>
<dbReference type="GO" id="GO:0009401">
    <property type="term" value="P:phosphoenolpyruvate-dependent sugar phosphotransferase system"/>
    <property type="evidence" value="ECO:0007669"/>
    <property type="project" value="UniProtKB-KW"/>
</dbReference>
<dbReference type="OrthoDB" id="6578004at2"/>
<keyword evidence="3" id="KW-0963">Cytoplasm</keyword>
<evidence type="ECO:0000256" key="6">
    <source>
        <dbReference type="ARBA" id="ARBA00022683"/>
    </source>
</evidence>
<evidence type="ECO:0000256" key="5">
    <source>
        <dbReference type="ARBA" id="ARBA00022679"/>
    </source>
</evidence>
<feature type="domain" description="PTS EIIA type-4" evidence="8">
    <location>
        <begin position="1"/>
        <end position="128"/>
    </location>
</feature>
<dbReference type="InterPro" id="IPR004701">
    <property type="entry name" value="PTS_EIIA_man-typ"/>
</dbReference>
<accession>A0A0R1PGS5</accession>
<name>A0A0R1PGS5_9LACO</name>
<dbReference type="Pfam" id="PF03610">
    <property type="entry name" value="EIIA-man"/>
    <property type="match status" value="1"/>
</dbReference>
<reference evidence="9 10" key="1">
    <citation type="journal article" date="2015" name="Genome Announc.">
        <title>Expanding the biotechnology potential of lactobacilli through comparative genomics of 213 strains and associated genera.</title>
        <authorList>
            <person name="Sun Z."/>
            <person name="Harris H.M."/>
            <person name="McCann A."/>
            <person name="Guo C."/>
            <person name="Argimon S."/>
            <person name="Zhang W."/>
            <person name="Yang X."/>
            <person name="Jeffery I.B."/>
            <person name="Cooney J.C."/>
            <person name="Kagawa T.F."/>
            <person name="Liu W."/>
            <person name="Song Y."/>
            <person name="Salvetti E."/>
            <person name="Wrobel A."/>
            <person name="Rasinkangas P."/>
            <person name="Parkhill J."/>
            <person name="Rea M.C."/>
            <person name="O'Sullivan O."/>
            <person name="Ritari J."/>
            <person name="Douillard F.P."/>
            <person name="Paul Ross R."/>
            <person name="Yang R."/>
            <person name="Briner A.E."/>
            <person name="Felis G.E."/>
            <person name="de Vos W.M."/>
            <person name="Barrangou R."/>
            <person name="Klaenhammer T.R."/>
            <person name="Caufield P.W."/>
            <person name="Cui Y."/>
            <person name="Zhang H."/>
            <person name="O'Toole P.W."/>
        </authorList>
    </citation>
    <scope>NUCLEOTIDE SEQUENCE [LARGE SCALE GENOMIC DNA]</scope>
    <source>
        <strain evidence="9 10">DSM 13238</strain>
    </source>
</reference>
<keyword evidence="7" id="KW-0418">Kinase</keyword>
<dbReference type="PATRIC" id="fig|1122151.5.peg.1955"/>
<keyword evidence="5" id="KW-0808">Transferase</keyword>
<evidence type="ECO:0000256" key="4">
    <source>
        <dbReference type="ARBA" id="ARBA00022597"/>
    </source>
</evidence>
<dbReference type="Proteomes" id="UP000051908">
    <property type="component" value="Unassembled WGS sequence"/>
</dbReference>
<comment type="caution">
    <text evidence="9">The sequence shown here is derived from an EMBL/GenBank/DDBJ whole genome shotgun (WGS) entry which is preliminary data.</text>
</comment>
<proteinExistence type="predicted"/>
<evidence type="ECO:0000256" key="1">
    <source>
        <dbReference type="ARBA" id="ARBA00004496"/>
    </source>
</evidence>
<dbReference type="Gene3D" id="3.40.50.510">
    <property type="entry name" value="Phosphotransferase system, mannose-type IIA component"/>
    <property type="match status" value="1"/>
</dbReference>
<sequence>MNKILIASHGHLASGVQSSLEILTGMGNKVTVIDAYVDDHDYVPDIKKFIDELDGQTGIIFTDLFGGSVNQKVMLEVADHENVFVITGTNLPIVLSVVLEGEEITKAKLEELIAASQVQLVEEPKDDTDLSDDSFLE</sequence>
<evidence type="ECO:0000256" key="7">
    <source>
        <dbReference type="ARBA" id="ARBA00022777"/>
    </source>
</evidence>
<dbReference type="EMBL" id="AZES01000035">
    <property type="protein sequence ID" value="KRL31585.1"/>
    <property type="molecule type" value="Genomic_DNA"/>
</dbReference>
<dbReference type="PANTHER" id="PTHR33799">
    <property type="entry name" value="PTS PERMEASE-RELATED-RELATED"/>
    <property type="match status" value="1"/>
</dbReference>
<dbReference type="InterPro" id="IPR033887">
    <property type="entry name" value="PTS_IIA_man"/>
</dbReference>
<comment type="subcellular location">
    <subcellularLocation>
        <location evidence="1">Cytoplasm</location>
    </subcellularLocation>
</comment>
<dbReference type="PROSITE" id="PS51096">
    <property type="entry name" value="PTS_EIIA_TYPE_4"/>
    <property type="match status" value="1"/>
</dbReference>
<keyword evidence="6" id="KW-0598">Phosphotransferase system</keyword>
<evidence type="ECO:0000313" key="9">
    <source>
        <dbReference type="EMBL" id="KRL31585.1"/>
    </source>
</evidence>
<dbReference type="CDD" id="cd00006">
    <property type="entry name" value="PTS_IIA_man"/>
    <property type="match status" value="1"/>
</dbReference>
<dbReference type="PANTHER" id="PTHR33799:SF1">
    <property type="entry name" value="PTS SYSTEM MANNOSE-SPECIFIC EIIAB COMPONENT-RELATED"/>
    <property type="match status" value="1"/>
</dbReference>